<dbReference type="InterPro" id="IPR003582">
    <property type="entry name" value="ShKT_dom"/>
</dbReference>
<dbReference type="InParanoid" id="E1ZHJ9"/>
<dbReference type="RefSeq" id="XP_005846578.1">
    <property type="nucleotide sequence ID" value="XM_005846516.1"/>
</dbReference>
<feature type="signal peptide" evidence="1">
    <location>
        <begin position="1"/>
        <end position="20"/>
    </location>
</feature>
<dbReference type="SMART" id="SM00254">
    <property type="entry name" value="ShKT"/>
    <property type="match status" value="1"/>
</dbReference>
<protein>
    <recommendedName>
        <fullName evidence="2">ShKT domain-containing protein</fullName>
    </recommendedName>
</protein>
<dbReference type="Proteomes" id="UP000008141">
    <property type="component" value="Unassembled WGS sequence"/>
</dbReference>
<dbReference type="OrthoDB" id="5920062at2759"/>
<name>E1ZHJ9_CHLVA</name>
<reference evidence="3 4" key="1">
    <citation type="journal article" date="2010" name="Plant Cell">
        <title>The Chlorella variabilis NC64A genome reveals adaptation to photosymbiosis, coevolution with viruses, and cryptic sex.</title>
        <authorList>
            <person name="Blanc G."/>
            <person name="Duncan G."/>
            <person name="Agarkova I."/>
            <person name="Borodovsky M."/>
            <person name="Gurnon J."/>
            <person name="Kuo A."/>
            <person name="Lindquist E."/>
            <person name="Lucas S."/>
            <person name="Pangilinan J."/>
            <person name="Polle J."/>
            <person name="Salamov A."/>
            <person name="Terry A."/>
            <person name="Yamada T."/>
            <person name="Dunigan D.D."/>
            <person name="Grigoriev I.V."/>
            <person name="Claverie J.M."/>
            <person name="Van Etten J.L."/>
        </authorList>
    </citation>
    <scope>NUCLEOTIDE SEQUENCE [LARGE SCALE GENOMIC DNA]</scope>
    <source>
        <strain evidence="3 4">NC64A</strain>
    </source>
</reference>
<dbReference type="AlphaFoldDB" id="E1ZHJ9"/>
<evidence type="ECO:0000256" key="1">
    <source>
        <dbReference type="SAM" id="SignalP"/>
    </source>
</evidence>
<proteinExistence type="predicted"/>
<keyword evidence="1" id="KW-0732">Signal</keyword>
<sequence>MAMWKGAVVLGVLLALQTAGLQYYYQQKYEGLDPAACRAALAELAAAGATSAPHIEVAKECTDADERCEQWASSGECEKNEAFMIGTEQAPGQCVKACNKCPGVAAATEAPVEADVAVEAE</sequence>
<dbReference type="PROSITE" id="PS51670">
    <property type="entry name" value="SHKT"/>
    <property type="match status" value="1"/>
</dbReference>
<evidence type="ECO:0000259" key="2">
    <source>
        <dbReference type="PROSITE" id="PS51670"/>
    </source>
</evidence>
<feature type="domain" description="ShKT" evidence="2">
    <location>
        <begin position="61"/>
        <end position="101"/>
    </location>
</feature>
<evidence type="ECO:0000313" key="3">
    <source>
        <dbReference type="EMBL" id="EFN54476.1"/>
    </source>
</evidence>
<organism evidence="4">
    <name type="scientific">Chlorella variabilis</name>
    <name type="common">Green alga</name>
    <dbReference type="NCBI Taxonomy" id="554065"/>
    <lineage>
        <taxon>Eukaryota</taxon>
        <taxon>Viridiplantae</taxon>
        <taxon>Chlorophyta</taxon>
        <taxon>core chlorophytes</taxon>
        <taxon>Trebouxiophyceae</taxon>
        <taxon>Chlorellales</taxon>
        <taxon>Chlorellaceae</taxon>
        <taxon>Chlorella clade</taxon>
        <taxon>Chlorella</taxon>
    </lineage>
</organism>
<gene>
    <name evidence="3" type="ORF">CHLNCDRAFT_135133</name>
</gene>
<dbReference type="STRING" id="554065.E1ZHJ9"/>
<dbReference type="EMBL" id="GL433847">
    <property type="protein sequence ID" value="EFN54476.1"/>
    <property type="molecule type" value="Genomic_DNA"/>
</dbReference>
<feature type="chain" id="PRO_5003155755" description="ShKT domain-containing protein" evidence="1">
    <location>
        <begin position="21"/>
        <end position="121"/>
    </location>
</feature>
<dbReference type="GeneID" id="17353985"/>
<dbReference type="KEGG" id="cvr:CHLNCDRAFT_135133"/>
<keyword evidence="4" id="KW-1185">Reference proteome</keyword>
<accession>E1ZHJ9</accession>
<evidence type="ECO:0000313" key="4">
    <source>
        <dbReference type="Proteomes" id="UP000008141"/>
    </source>
</evidence>